<name>A0AAD6P187_9ROSI</name>
<keyword evidence="2 5" id="KW-0812">Transmembrane</keyword>
<dbReference type="PANTHER" id="PTHR13439">
    <property type="entry name" value="CT120 PROTEIN"/>
    <property type="match status" value="1"/>
</dbReference>
<comment type="subcellular location">
    <subcellularLocation>
        <location evidence="1">Membrane</location>
        <topology evidence="1">Multi-pass membrane protein</topology>
    </subcellularLocation>
</comment>
<dbReference type="AlphaFoldDB" id="A0AAD6P187"/>
<feature type="domain" description="TLC" evidence="7">
    <location>
        <begin position="1"/>
        <end position="182"/>
    </location>
</feature>
<dbReference type="PROSITE" id="PS50922">
    <property type="entry name" value="TLC"/>
    <property type="match status" value="1"/>
</dbReference>
<dbReference type="GO" id="GO:0071709">
    <property type="term" value="P:membrane assembly"/>
    <property type="evidence" value="ECO:0007669"/>
    <property type="project" value="TreeGrafter"/>
</dbReference>
<dbReference type="GO" id="GO:0055091">
    <property type="term" value="P:phospholipid homeostasis"/>
    <property type="evidence" value="ECO:0007669"/>
    <property type="project" value="TreeGrafter"/>
</dbReference>
<evidence type="ECO:0000256" key="2">
    <source>
        <dbReference type="ARBA" id="ARBA00022692"/>
    </source>
</evidence>
<evidence type="ECO:0000256" key="1">
    <source>
        <dbReference type="ARBA" id="ARBA00004141"/>
    </source>
</evidence>
<dbReference type="PANTHER" id="PTHR13439:SF4">
    <property type="entry name" value="TLC DOMAIN-CONTAINING PROTEIN"/>
    <property type="match status" value="1"/>
</dbReference>
<feature type="transmembrane region" description="Helical" evidence="6">
    <location>
        <begin position="69"/>
        <end position="87"/>
    </location>
</feature>
<sequence>MGCLSIHNSLVVHGSGHTLLCAFSCGYFAYDQLDMLFYRLYSGSIPSILVHHMILLVCFTLALYRNVTINYLILTLVCELHSIFLHVRKVRRMAGIRSAKSTIVRVEWVLNWLTFIFARSLSHILITIKLLVDAPKFEKGVELPLALFGMAGMNFINVGLGIDLFNAFKRERNPQKNSDHHGE</sequence>
<evidence type="ECO:0000313" key="8">
    <source>
        <dbReference type="EMBL" id="KAJ6412664.1"/>
    </source>
</evidence>
<dbReference type="Pfam" id="PF03798">
    <property type="entry name" value="TRAM_LAG1_CLN8"/>
    <property type="match status" value="1"/>
</dbReference>
<evidence type="ECO:0000256" key="5">
    <source>
        <dbReference type="PROSITE-ProRule" id="PRU00205"/>
    </source>
</evidence>
<dbReference type="InterPro" id="IPR006634">
    <property type="entry name" value="TLC-dom"/>
</dbReference>
<feature type="transmembrane region" description="Helical" evidence="6">
    <location>
        <begin position="6"/>
        <end position="28"/>
    </location>
</feature>
<feature type="transmembrane region" description="Helical" evidence="6">
    <location>
        <begin position="40"/>
        <end position="63"/>
    </location>
</feature>
<comment type="caution">
    <text evidence="8">The sequence shown here is derived from an EMBL/GenBank/DDBJ whole genome shotgun (WGS) entry which is preliminary data.</text>
</comment>
<dbReference type="Proteomes" id="UP001162972">
    <property type="component" value="Chromosome 5"/>
</dbReference>
<keyword evidence="4 5" id="KW-0472">Membrane</keyword>
<accession>A0AAD6P187</accession>
<keyword evidence="9" id="KW-1185">Reference proteome</keyword>
<dbReference type="SMART" id="SM00724">
    <property type="entry name" value="TLC"/>
    <property type="match status" value="1"/>
</dbReference>
<evidence type="ECO:0000256" key="3">
    <source>
        <dbReference type="ARBA" id="ARBA00022989"/>
    </source>
</evidence>
<dbReference type="EMBL" id="JAPFFJ010000013">
    <property type="protein sequence ID" value="KAJ6412664.1"/>
    <property type="molecule type" value="Genomic_DNA"/>
</dbReference>
<reference evidence="8 9" key="1">
    <citation type="journal article" date="2023" name="Int. J. Mol. Sci.">
        <title>De Novo Assembly and Annotation of 11 Diverse Shrub Willow (Salix) Genomes Reveals Novel Gene Organization in Sex-Linked Regions.</title>
        <authorList>
            <person name="Hyden B."/>
            <person name="Feng K."/>
            <person name="Yates T.B."/>
            <person name="Jawdy S."/>
            <person name="Cereghino C."/>
            <person name="Smart L.B."/>
            <person name="Muchero W."/>
        </authorList>
    </citation>
    <scope>NUCLEOTIDE SEQUENCE [LARGE SCALE GENOMIC DNA]</scope>
    <source>
        <tissue evidence="8">Shoot tip</tissue>
    </source>
</reference>
<evidence type="ECO:0000259" key="7">
    <source>
        <dbReference type="PROSITE" id="PS50922"/>
    </source>
</evidence>
<evidence type="ECO:0000313" key="9">
    <source>
        <dbReference type="Proteomes" id="UP001162972"/>
    </source>
</evidence>
<dbReference type="GO" id="GO:0097035">
    <property type="term" value="P:regulation of membrane lipid distribution"/>
    <property type="evidence" value="ECO:0007669"/>
    <property type="project" value="TreeGrafter"/>
</dbReference>
<dbReference type="GO" id="GO:0005886">
    <property type="term" value="C:plasma membrane"/>
    <property type="evidence" value="ECO:0007669"/>
    <property type="project" value="TreeGrafter"/>
</dbReference>
<proteinExistence type="predicted"/>
<keyword evidence="3 6" id="KW-1133">Transmembrane helix</keyword>
<feature type="transmembrane region" description="Helical" evidence="6">
    <location>
        <begin position="108"/>
        <end position="132"/>
    </location>
</feature>
<evidence type="ECO:0000256" key="4">
    <source>
        <dbReference type="ARBA" id="ARBA00023136"/>
    </source>
</evidence>
<organism evidence="8 9">
    <name type="scientific">Salix udensis</name>
    <dbReference type="NCBI Taxonomy" id="889485"/>
    <lineage>
        <taxon>Eukaryota</taxon>
        <taxon>Viridiplantae</taxon>
        <taxon>Streptophyta</taxon>
        <taxon>Embryophyta</taxon>
        <taxon>Tracheophyta</taxon>
        <taxon>Spermatophyta</taxon>
        <taxon>Magnoliopsida</taxon>
        <taxon>eudicotyledons</taxon>
        <taxon>Gunneridae</taxon>
        <taxon>Pentapetalae</taxon>
        <taxon>rosids</taxon>
        <taxon>fabids</taxon>
        <taxon>Malpighiales</taxon>
        <taxon>Salicaceae</taxon>
        <taxon>Saliceae</taxon>
        <taxon>Salix</taxon>
    </lineage>
</organism>
<dbReference type="GO" id="GO:0007009">
    <property type="term" value="P:plasma membrane organization"/>
    <property type="evidence" value="ECO:0007669"/>
    <property type="project" value="TreeGrafter"/>
</dbReference>
<dbReference type="InterPro" id="IPR050846">
    <property type="entry name" value="TLCD"/>
</dbReference>
<protein>
    <recommendedName>
        <fullName evidence="7">TLC domain-containing protein</fullName>
    </recommendedName>
</protein>
<feature type="transmembrane region" description="Helical" evidence="6">
    <location>
        <begin position="144"/>
        <end position="168"/>
    </location>
</feature>
<gene>
    <name evidence="8" type="ORF">OIU84_005665</name>
</gene>
<evidence type="ECO:0000256" key="6">
    <source>
        <dbReference type="SAM" id="Phobius"/>
    </source>
</evidence>